<evidence type="ECO:0000313" key="8">
    <source>
        <dbReference type="Proteomes" id="UP000075621"/>
    </source>
</evidence>
<feature type="transmembrane region" description="Helical" evidence="6">
    <location>
        <begin position="34"/>
        <end position="54"/>
    </location>
</feature>
<reference evidence="7 8" key="1">
    <citation type="submission" date="2016-03" db="EMBL/GenBank/DDBJ databases">
        <authorList>
            <person name="Zhang H."/>
            <person name="Liu R."/>
            <person name="Wang M."/>
            <person name="Wang H."/>
            <person name="Wang L."/>
            <person name="Song L."/>
        </authorList>
    </citation>
    <scope>NUCLEOTIDE SEQUENCE [LARGE SCALE GENOMIC DNA]</scope>
    <source>
        <strain evidence="7 8">DSM 16098</strain>
    </source>
</reference>
<keyword evidence="4 6" id="KW-1133">Transmembrane helix</keyword>
<gene>
    <name evidence="7" type="ORF">A2I98_12250</name>
</gene>
<keyword evidence="5 6" id="KW-0472">Membrane</keyword>
<name>A0ABR5VTW9_9GAMM</name>
<evidence type="ECO:0000256" key="3">
    <source>
        <dbReference type="ARBA" id="ARBA00022692"/>
    </source>
</evidence>
<keyword evidence="3 6" id="KW-0812">Transmembrane</keyword>
<feature type="transmembrane region" description="Helical" evidence="6">
    <location>
        <begin position="278"/>
        <end position="297"/>
    </location>
</feature>
<dbReference type="Proteomes" id="UP000075621">
    <property type="component" value="Unassembled WGS sequence"/>
</dbReference>
<evidence type="ECO:0000313" key="7">
    <source>
        <dbReference type="EMBL" id="KYL34311.1"/>
    </source>
</evidence>
<keyword evidence="2" id="KW-1003">Cell membrane</keyword>
<feature type="transmembrane region" description="Helical" evidence="6">
    <location>
        <begin position="432"/>
        <end position="456"/>
    </location>
</feature>
<accession>A0ABR5VTW9</accession>
<evidence type="ECO:0000256" key="1">
    <source>
        <dbReference type="ARBA" id="ARBA00004651"/>
    </source>
</evidence>
<dbReference type="RefSeq" id="WP_064385606.1">
    <property type="nucleotide sequence ID" value="NZ_LVCM01000011.1"/>
</dbReference>
<dbReference type="Pfam" id="PF13440">
    <property type="entry name" value="Polysacc_synt_3"/>
    <property type="match status" value="1"/>
</dbReference>
<feature type="transmembrane region" description="Helical" evidence="6">
    <location>
        <begin position="370"/>
        <end position="387"/>
    </location>
</feature>
<dbReference type="PANTHER" id="PTHR30250">
    <property type="entry name" value="PST FAMILY PREDICTED COLANIC ACID TRANSPORTER"/>
    <property type="match status" value="1"/>
</dbReference>
<feature type="transmembrane region" description="Helical" evidence="6">
    <location>
        <begin position="75"/>
        <end position="95"/>
    </location>
</feature>
<dbReference type="PANTHER" id="PTHR30250:SF11">
    <property type="entry name" value="O-ANTIGEN TRANSPORTER-RELATED"/>
    <property type="match status" value="1"/>
</dbReference>
<evidence type="ECO:0000256" key="4">
    <source>
        <dbReference type="ARBA" id="ARBA00022989"/>
    </source>
</evidence>
<feature type="transmembrane region" description="Helical" evidence="6">
    <location>
        <begin position="216"/>
        <end position="238"/>
    </location>
</feature>
<evidence type="ECO:0000256" key="2">
    <source>
        <dbReference type="ARBA" id="ARBA00022475"/>
    </source>
</evidence>
<feature type="transmembrane region" description="Helical" evidence="6">
    <location>
        <begin position="344"/>
        <end position="364"/>
    </location>
</feature>
<feature type="transmembrane region" description="Helical" evidence="6">
    <location>
        <begin position="399"/>
        <end position="420"/>
    </location>
</feature>
<feature type="transmembrane region" description="Helical" evidence="6">
    <location>
        <begin position="101"/>
        <end position="121"/>
    </location>
</feature>
<evidence type="ECO:0008006" key="9">
    <source>
        <dbReference type="Google" id="ProtNLM"/>
    </source>
</evidence>
<feature type="transmembrane region" description="Helical" evidence="6">
    <location>
        <begin position="309"/>
        <end position="332"/>
    </location>
</feature>
<dbReference type="EMBL" id="LVCM01000011">
    <property type="protein sequence ID" value="KYL34311.1"/>
    <property type="molecule type" value="Genomic_DNA"/>
</dbReference>
<evidence type="ECO:0000256" key="6">
    <source>
        <dbReference type="SAM" id="Phobius"/>
    </source>
</evidence>
<organism evidence="7 8">
    <name type="scientific">Pseudoalteromonas agarivorans</name>
    <dbReference type="NCBI Taxonomy" id="176102"/>
    <lineage>
        <taxon>Bacteria</taxon>
        <taxon>Pseudomonadati</taxon>
        <taxon>Pseudomonadota</taxon>
        <taxon>Gammaproteobacteria</taxon>
        <taxon>Alteromonadales</taxon>
        <taxon>Pseudoalteromonadaceae</taxon>
        <taxon>Pseudoalteromonas</taxon>
    </lineage>
</organism>
<evidence type="ECO:0000256" key="5">
    <source>
        <dbReference type="ARBA" id="ARBA00023136"/>
    </source>
</evidence>
<sequence>MKGLLWVFFEKVGVTLFSLVATFWYANLLGPEGFGLSIIILSSSLFIATIIENVQQYPLIAANENINNTFKASAIGWLVLSTIMSVFLFFVLLSIYGLDWWLLILFSVSYIPISSISRVYIADLVIKQKYKQLALRAFWGKAAGVGVGLLSAFAGHVELAIILQSFVASFVALLVMYFSHRGLLNKSSRFSFKLFVSLLKEGIPSGVAIIEQNAKNHGLIIFLGAFVGPQVSGIYALAIRFVDIPRSLIGVGFVTWATGKFHSVKNVSNELLSTFNTALLYSMTILVPCYIGLAAVAKPLILEFFGVDWLGAYDVLIGLALYQCITSLYLYLPPLQVLFKSTYDTLLVNIASTILILLSIVFLSDVAGKYSPLIGMYFSLLFIIPKFNTELCRLLEIKAVAALSVIVGCVISAVGMFALVTYAQINLELKNLYLLMAIGFFGYIFIYMFLFLANIIDKKILANIRSL</sequence>
<feature type="transmembrane region" description="Helical" evidence="6">
    <location>
        <begin position="12"/>
        <end position="28"/>
    </location>
</feature>
<comment type="subcellular location">
    <subcellularLocation>
        <location evidence="1">Cell membrane</location>
        <topology evidence="1">Multi-pass membrane protein</topology>
    </subcellularLocation>
</comment>
<feature type="transmembrane region" description="Helical" evidence="6">
    <location>
        <begin position="133"/>
        <end position="153"/>
    </location>
</feature>
<proteinExistence type="predicted"/>
<protein>
    <recommendedName>
        <fullName evidence="9">Membrane protein involved in the export of O-antigen and teichoic acid</fullName>
    </recommendedName>
</protein>
<dbReference type="InterPro" id="IPR050833">
    <property type="entry name" value="Poly_Biosynth_Transport"/>
</dbReference>
<comment type="caution">
    <text evidence="7">The sequence shown here is derived from an EMBL/GenBank/DDBJ whole genome shotgun (WGS) entry which is preliminary data.</text>
</comment>
<feature type="transmembrane region" description="Helical" evidence="6">
    <location>
        <begin position="159"/>
        <end position="178"/>
    </location>
</feature>